<evidence type="ECO:0008006" key="4">
    <source>
        <dbReference type="Google" id="ProtNLM"/>
    </source>
</evidence>
<dbReference type="EMBL" id="JYIU01000041">
    <property type="protein sequence ID" value="KJL21113.1"/>
    <property type="molecule type" value="Genomic_DNA"/>
</dbReference>
<comment type="caution">
    <text evidence="2">The sequence shown here is derived from an EMBL/GenBank/DDBJ whole genome shotgun (WGS) entry which is preliminary data.</text>
</comment>
<dbReference type="AlphaFoldDB" id="A0A0F0KJS2"/>
<keyword evidence="3" id="KW-1185">Reference proteome</keyword>
<dbReference type="GeneID" id="94445544"/>
<evidence type="ECO:0000313" key="2">
    <source>
        <dbReference type="EMBL" id="KJL21113.1"/>
    </source>
</evidence>
<accession>A0A0F0KJS2</accession>
<evidence type="ECO:0000256" key="1">
    <source>
        <dbReference type="SAM" id="Phobius"/>
    </source>
</evidence>
<keyword evidence="1" id="KW-1133">Transmembrane helix</keyword>
<gene>
    <name evidence="2" type="ORF">RN50_01797</name>
</gene>
<sequence>MTFAFTKLDLMSWFPRRQTLLPLAFIVVVGIVLPVPGMAIAASAFVTSLMLSGPFLGDERDHLDTLYGILPISRRVVVVGRTLSILIYGVVAMFIATVTTLSVAAVRGTSVAPEFLGLGYAAAFAIIGISIGVQLPVLFRIGYSRGRLMVYAPTLLIAGAAWLAQTTGAIDGDAIGAIPPALGLGACVAVGVLGIVIGTITAVRLYSTRELR</sequence>
<dbReference type="PATRIC" id="fig|104336.4.peg.1836"/>
<dbReference type="InterPro" id="IPR025699">
    <property type="entry name" value="ABC2_memb-like"/>
</dbReference>
<evidence type="ECO:0000313" key="3">
    <source>
        <dbReference type="Proteomes" id="UP000033572"/>
    </source>
</evidence>
<dbReference type="KEGG" id="mfol:DXT68_14170"/>
<feature type="transmembrane region" description="Helical" evidence="1">
    <location>
        <begin position="118"/>
        <end position="138"/>
    </location>
</feature>
<protein>
    <recommendedName>
        <fullName evidence="4">ABC-2 transporter permease</fullName>
    </recommendedName>
</protein>
<keyword evidence="1" id="KW-0812">Transmembrane</keyword>
<reference evidence="2 3" key="1">
    <citation type="submission" date="2015-02" db="EMBL/GenBank/DDBJ databases">
        <title>Draft genome sequences of ten Microbacterium spp. with emphasis on heavy metal contaminated environments.</title>
        <authorList>
            <person name="Corretto E."/>
        </authorList>
    </citation>
    <scope>NUCLEOTIDE SEQUENCE [LARGE SCALE GENOMIC DNA]</scope>
    <source>
        <strain evidence="2 3">DSM 12966</strain>
    </source>
</reference>
<feature type="transmembrane region" description="Helical" evidence="1">
    <location>
        <begin position="20"/>
        <end position="46"/>
    </location>
</feature>
<name>A0A0F0KJS2_9MICO</name>
<feature type="transmembrane region" description="Helical" evidence="1">
    <location>
        <begin position="182"/>
        <end position="206"/>
    </location>
</feature>
<dbReference type="Proteomes" id="UP000033572">
    <property type="component" value="Unassembled WGS sequence"/>
</dbReference>
<organism evidence="2 3">
    <name type="scientific">Microbacterium foliorum</name>
    <dbReference type="NCBI Taxonomy" id="104336"/>
    <lineage>
        <taxon>Bacteria</taxon>
        <taxon>Bacillati</taxon>
        <taxon>Actinomycetota</taxon>
        <taxon>Actinomycetes</taxon>
        <taxon>Micrococcales</taxon>
        <taxon>Microbacteriaceae</taxon>
        <taxon>Microbacterium</taxon>
    </lineage>
</organism>
<proteinExistence type="predicted"/>
<keyword evidence="1" id="KW-0472">Membrane</keyword>
<feature type="transmembrane region" description="Helical" evidence="1">
    <location>
        <begin position="83"/>
        <end position="106"/>
    </location>
</feature>
<dbReference type="RefSeq" id="WP_045254163.1">
    <property type="nucleotide sequence ID" value="NZ_CP031425.1"/>
</dbReference>
<feature type="transmembrane region" description="Helical" evidence="1">
    <location>
        <begin position="150"/>
        <end position="170"/>
    </location>
</feature>
<dbReference type="Pfam" id="PF13346">
    <property type="entry name" value="ABC2_membrane_5"/>
    <property type="match status" value="1"/>
</dbReference>